<protein>
    <submittedName>
        <fullName evidence="2">Uncharacterized protein</fullName>
    </submittedName>
</protein>
<reference evidence="2 3" key="1">
    <citation type="submission" date="2016-02" db="EMBL/GenBank/DDBJ databases">
        <title>Genome analysis of coral dinoflagellate symbionts highlights evolutionary adaptations to a symbiotic lifestyle.</title>
        <authorList>
            <person name="Aranda M."/>
            <person name="Li Y."/>
            <person name="Liew Y.J."/>
            <person name="Baumgarten S."/>
            <person name="Simakov O."/>
            <person name="Wilson M."/>
            <person name="Piel J."/>
            <person name="Ashoor H."/>
            <person name="Bougouffa S."/>
            <person name="Bajic V.B."/>
            <person name="Ryu T."/>
            <person name="Ravasi T."/>
            <person name="Bayer T."/>
            <person name="Micklem G."/>
            <person name="Kim H."/>
            <person name="Bhak J."/>
            <person name="Lajeunesse T.C."/>
            <person name="Voolstra C.R."/>
        </authorList>
    </citation>
    <scope>NUCLEOTIDE SEQUENCE [LARGE SCALE GENOMIC DNA]</scope>
    <source>
        <strain evidence="2 3">CCMP2467</strain>
    </source>
</reference>
<dbReference type="AlphaFoldDB" id="A0A1Q9EC58"/>
<evidence type="ECO:0000313" key="3">
    <source>
        <dbReference type="Proteomes" id="UP000186817"/>
    </source>
</evidence>
<feature type="compositionally biased region" description="Basic and acidic residues" evidence="1">
    <location>
        <begin position="215"/>
        <end position="228"/>
    </location>
</feature>
<dbReference type="EMBL" id="LSRX01000196">
    <property type="protein sequence ID" value="OLQ04998.1"/>
    <property type="molecule type" value="Genomic_DNA"/>
</dbReference>
<evidence type="ECO:0000313" key="2">
    <source>
        <dbReference type="EMBL" id="OLQ04998.1"/>
    </source>
</evidence>
<gene>
    <name evidence="2" type="ORF">AK812_SmicGene11852</name>
</gene>
<evidence type="ECO:0000256" key="1">
    <source>
        <dbReference type="SAM" id="MobiDB-lite"/>
    </source>
</evidence>
<dbReference type="Proteomes" id="UP000186817">
    <property type="component" value="Unassembled WGS sequence"/>
</dbReference>
<dbReference type="OrthoDB" id="10469837at2759"/>
<organism evidence="2 3">
    <name type="scientific">Symbiodinium microadriaticum</name>
    <name type="common">Dinoflagellate</name>
    <name type="synonym">Zooxanthella microadriatica</name>
    <dbReference type="NCBI Taxonomy" id="2951"/>
    <lineage>
        <taxon>Eukaryota</taxon>
        <taxon>Sar</taxon>
        <taxon>Alveolata</taxon>
        <taxon>Dinophyceae</taxon>
        <taxon>Suessiales</taxon>
        <taxon>Symbiodiniaceae</taxon>
        <taxon>Symbiodinium</taxon>
    </lineage>
</organism>
<feature type="compositionally biased region" description="Acidic residues" evidence="1">
    <location>
        <begin position="229"/>
        <end position="242"/>
    </location>
</feature>
<accession>A0A1Q9EC58</accession>
<feature type="compositionally biased region" description="Low complexity" evidence="1">
    <location>
        <begin position="243"/>
        <end position="252"/>
    </location>
</feature>
<feature type="region of interest" description="Disordered" evidence="1">
    <location>
        <begin position="310"/>
        <end position="340"/>
    </location>
</feature>
<proteinExistence type="predicted"/>
<name>A0A1Q9EC58_SYMMI</name>
<comment type="caution">
    <text evidence="2">The sequence shown here is derived from an EMBL/GenBank/DDBJ whole genome shotgun (WGS) entry which is preliminary data.</text>
</comment>
<keyword evidence="3" id="KW-1185">Reference proteome</keyword>
<feature type="region of interest" description="Disordered" evidence="1">
    <location>
        <begin position="211"/>
        <end position="256"/>
    </location>
</feature>
<sequence>MDTPLGQALASCSTSAQWSTLDAVLRKVNAKCGTNAVNARDFDQFLQSVGSEQLRLHGVWRHSFGPKYKPLLVVNPAYARTVARDPEAACSCPAGQGQTSTERIEFQSGPDPRSKILPGLSTPDSRCTHIFGAYLIGFDALGTMLNNVQRALKMTIGKNGEWSSEATQLFLKQLAKRKRIVKAIPQAILDAPLAIEDANGVKNQSQVMDPGYAAEHNHNDDDKAVEHNQDDDDDSDESDLDDGSSTSSSSEASVERKKQLIRYFNSQAYNAGRHSHEASGHVASCAQWQPPTTGHLHSWRRAFDDFLESGSPLDSSHTGRTVMEEDSAASPSSCGGGAQSTANLVSSHLDEALYSALARQSSTPQGAASVGSGDPGVALAAAAVVSEVTQPAKAGT</sequence>